<keyword evidence="2 15" id="KW-0813">Transport</keyword>
<reference evidence="18" key="2">
    <citation type="journal article" date="2021" name="Genome Biol. Evol.">
        <title>Developing a high-quality reference genome for a parasitic bivalve with doubly uniparental inheritance (Bivalvia: Unionida).</title>
        <authorList>
            <person name="Smith C.H."/>
        </authorList>
    </citation>
    <scope>NUCLEOTIDE SEQUENCE</scope>
    <source>
        <strain evidence="18">CHS0354</strain>
        <tissue evidence="18">Mantle</tissue>
    </source>
</reference>
<feature type="signal peptide" evidence="15">
    <location>
        <begin position="1"/>
        <end position="20"/>
    </location>
</feature>
<dbReference type="GO" id="GO:0022848">
    <property type="term" value="F:acetylcholine-gated monoatomic cation-selective channel activity"/>
    <property type="evidence" value="ECO:0007669"/>
    <property type="project" value="InterPro"/>
</dbReference>
<accession>A0AAE0SBK2</accession>
<keyword evidence="3" id="KW-1003">Cell membrane</keyword>
<comment type="caution">
    <text evidence="18">The sequence shown here is derived from an EMBL/GenBank/DDBJ whole genome shotgun (WGS) entry which is preliminary data.</text>
</comment>
<feature type="domain" description="Neurotransmitter-gated ion-channel ligand-binding" evidence="16">
    <location>
        <begin position="27"/>
        <end position="235"/>
    </location>
</feature>
<keyword evidence="19" id="KW-1185">Reference proteome</keyword>
<dbReference type="PANTHER" id="PTHR18945">
    <property type="entry name" value="NEUROTRANSMITTER GATED ION CHANNEL"/>
    <property type="match status" value="1"/>
</dbReference>
<evidence type="ECO:0000256" key="13">
    <source>
        <dbReference type="ARBA" id="ARBA00023303"/>
    </source>
</evidence>
<dbReference type="FunFam" id="1.20.58.390:FF:000073">
    <property type="entry name" value="Neuronal acetylcholine receptor subunit alpha-9-II"/>
    <property type="match status" value="1"/>
</dbReference>
<keyword evidence="6" id="KW-0770">Synapse</keyword>
<name>A0AAE0SBK2_9BIVA</name>
<dbReference type="Gene3D" id="1.20.58.390">
    <property type="entry name" value="Neurotransmitter-gated ion-channel transmembrane domain"/>
    <property type="match status" value="2"/>
</dbReference>
<reference evidence="18" key="3">
    <citation type="submission" date="2023-05" db="EMBL/GenBank/DDBJ databases">
        <authorList>
            <person name="Smith C.H."/>
        </authorList>
    </citation>
    <scope>NUCLEOTIDE SEQUENCE</scope>
    <source>
        <strain evidence="18">CHS0354</strain>
        <tissue evidence="18">Mantle</tissue>
    </source>
</reference>
<dbReference type="InterPro" id="IPR006029">
    <property type="entry name" value="Neurotrans-gated_channel_TM"/>
</dbReference>
<feature type="transmembrane region" description="Helical" evidence="15">
    <location>
        <begin position="498"/>
        <end position="518"/>
    </location>
</feature>
<comment type="similarity">
    <text evidence="1">Belongs to the ligand-gated ion channel (TC 1.A.9) family. Acetylcholine receptor (TC 1.A.9.1) subfamily.</text>
</comment>
<dbReference type="Pfam" id="PF02932">
    <property type="entry name" value="Neur_chan_memb"/>
    <property type="match status" value="1"/>
</dbReference>
<protein>
    <submittedName>
        <fullName evidence="18">Uncharacterized protein</fullName>
    </submittedName>
</protein>
<evidence type="ECO:0000313" key="18">
    <source>
        <dbReference type="EMBL" id="KAK3588792.1"/>
    </source>
</evidence>
<evidence type="ECO:0000259" key="17">
    <source>
        <dbReference type="Pfam" id="PF02932"/>
    </source>
</evidence>
<feature type="chain" id="PRO_5041769736" evidence="15">
    <location>
        <begin position="21"/>
        <end position="529"/>
    </location>
</feature>
<keyword evidence="5 15" id="KW-1133">Transmembrane helix</keyword>
<dbReference type="AlphaFoldDB" id="A0AAE0SBK2"/>
<sequence length="529" mass="60967">MCTVMSHSPIMFLILSTVLSTDVIPDEQKLLNKLFNEQAYDNSVRPVYNSSHNVEVIFGFTLIQIMDMDEKNQILTTNAWLDLAWKDERIHWDKDKYNGLEVIRLPAKKLWLPDVVLYNNADDYTDPFMSINAMVSHDGTISWPPPVRFRSSCKVVITFFPFDSQECEMKFGSWTYDKAQVDLINKTAEVDVSAYYTNGEWMLTSYKIVRNEIVYPISDAIYPDVTIKLRIRRRILYYVLNILFPCFWLNILSVLTFCLPPDAGEKITLSITVLLSYSVFMLLVAESMPPTSEFVPLIGIYLTVSMATASVSVILTVLVLKLHHCSPHQRPIPRWVRRYVLSSLGRYVRCSIIPHFRKYFRPGKYLEPSEQSLANTTDNDDTQNQFVKKIESLIREHESVCDDVNRNTGTQPKLVINKMSGIHVNDSRMNVDLRENTTTPSMSSNVDEELFTKPDKSQKSSEKILEYLKMLVAKNDERDAEGDIINEWKQVALVVDRMLFWIFLASTIFSSIIILVIVPATHYSEREGI</sequence>
<evidence type="ECO:0000256" key="11">
    <source>
        <dbReference type="ARBA" id="ARBA00023180"/>
    </source>
</evidence>
<evidence type="ECO:0000256" key="12">
    <source>
        <dbReference type="ARBA" id="ARBA00023286"/>
    </source>
</evidence>
<evidence type="ECO:0000256" key="3">
    <source>
        <dbReference type="ARBA" id="ARBA00022475"/>
    </source>
</evidence>
<keyword evidence="9" id="KW-1015">Disulfide bond</keyword>
<dbReference type="InterPro" id="IPR038050">
    <property type="entry name" value="Neuro_actylchol_rec"/>
</dbReference>
<dbReference type="InterPro" id="IPR002394">
    <property type="entry name" value="Nicotinic_acetylcholine_rcpt"/>
</dbReference>
<proteinExistence type="inferred from homology"/>
<evidence type="ECO:0000259" key="16">
    <source>
        <dbReference type="Pfam" id="PF02931"/>
    </source>
</evidence>
<dbReference type="Gene3D" id="2.70.170.10">
    <property type="entry name" value="Neurotransmitter-gated ion-channel ligand-binding domain"/>
    <property type="match status" value="1"/>
</dbReference>
<dbReference type="InterPro" id="IPR036734">
    <property type="entry name" value="Neur_chan_lig-bd_sf"/>
</dbReference>
<dbReference type="GO" id="GO:0004888">
    <property type="term" value="F:transmembrane signaling receptor activity"/>
    <property type="evidence" value="ECO:0007669"/>
    <property type="project" value="InterPro"/>
</dbReference>
<feature type="domain" description="Neurotransmitter-gated ion-channel transmembrane" evidence="17">
    <location>
        <begin position="242"/>
        <end position="514"/>
    </location>
</feature>
<dbReference type="Pfam" id="PF02931">
    <property type="entry name" value="Neur_chan_LBD"/>
    <property type="match status" value="1"/>
</dbReference>
<feature type="transmembrane region" description="Helical" evidence="15">
    <location>
        <begin position="297"/>
        <end position="320"/>
    </location>
</feature>
<dbReference type="FunFam" id="2.70.170.10:FF:000016">
    <property type="entry name" value="Nicotinic acetylcholine receptor subunit"/>
    <property type="match status" value="1"/>
</dbReference>
<dbReference type="InterPro" id="IPR036719">
    <property type="entry name" value="Neuro-gated_channel_TM_sf"/>
</dbReference>
<dbReference type="Proteomes" id="UP001195483">
    <property type="component" value="Unassembled WGS sequence"/>
</dbReference>
<keyword evidence="11" id="KW-0325">Glycoprotein</keyword>
<comment type="subcellular location">
    <subcellularLocation>
        <location evidence="14">Synaptic cell membrane</location>
        <topology evidence="14">Multi-pass membrane protein</topology>
    </subcellularLocation>
</comment>
<dbReference type="InterPro" id="IPR018000">
    <property type="entry name" value="Neurotransmitter_ion_chnl_CS"/>
</dbReference>
<dbReference type="PRINTS" id="PR00254">
    <property type="entry name" value="NICOTINICR"/>
</dbReference>
<organism evidence="18 19">
    <name type="scientific">Potamilus streckersoni</name>
    <dbReference type="NCBI Taxonomy" id="2493646"/>
    <lineage>
        <taxon>Eukaryota</taxon>
        <taxon>Metazoa</taxon>
        <taxon>Spiralia</taxon>
        <taxon>Lophotrochozoa</taxon>
        <taxon>Mollusca</taxon>
        <taxon>Bivalvia</taxon>
        <taxon>Autobranchia</taxon>
        <taxon>Heteroconchia</taxon>
        <taxon>Palaeoheterodonta</taxon>
        <taxon>Unionida</taxon>
        <taxon>Unionoidea</taxon>
        <taxon>Unionidae</taxon>
        <taxon>Ambleminae</taxon>
        <taxon>Lampsilini</taxon>
        <taxon>Potamilus</taxon>
    </lineage>
</organism>
<dbReference type="PRINTS" id="PR00252">
    <property type="entry name" value="NRIONCHANNEL"/>
</dbReference>
<evidence type="ECO:0000256" key="2">
    <source>
        <dbReference type="ARBA" id="ARBA00022448"/>
    </source>
</evidence>
<evidence type="ECO:0000256" key="1">
    <source>
        <dbReference type="ARBA" id="ARBA00009237"/>
    </source>
</evidence>
<evidence type="ECO:0000256" key="9">
    <source>
        <dbReference type="ARBA" id="ARBA00023157"/>
    </source>
</evidence>
<keyword evidence="8 15" id="KW-0472">Membrane</keyword>
<dbReference type="CDD" id="cd19051">
    <property type="entry name" value="LGIC_TM_cation"/>
    <property type="match status" value="1"/>
</dbReference>
<dbReference type="NCBIfam" id="TIGR00860">
    <property type="entry name" value="LIC"/>
    <property type="match status" value="1"/>
</dbReference>
<evidence type="ECO:0000256" key="6">
    <source>
        <dbReference type="ARBA" id="ARBA00023018"/>
    </source>
</evidence>
<keyword evidence="10" id="KW-0675">Receptor</keyword>
<gene>
    <name evidence="18" type="ORF">CHS0354_012004</name>
</gene>
<keyword evidence="4 15" id="KW-0812">Transmembrane</keyword>
<feature type="transmembrane region" description="Helical" evidence="15">
    <location>
        <begin position="235"/>
        <end position="255"/>
    </location>
</feature>
<evidence type="ECO:0000256" key="5">
    <source>
        <dbReference type="ARBA" id="ARBA00022989"/>
    </source>
</evidence>
<dbReference type="InterPro" id="IPR006202">
    <property type="entry name" value="Neur_chan_lig-bd"/>
</dbReference>
<keyword evidence="12" id="KW-1071">Ligand-gated ion channel</keyword>
<evidence type="ECO:0000256" key="7">
    <source>
        <dbReference type="ARBA" id="ARBA00023065"/>
    </source>
</evidence>
<dbReference type="GO" id="GO:0045211">
    <property type="term" value="C:postsynaptic membrane"/>
    <property type="evidence" value="ECO:0007669"/>
    <property type="project" value="InterPro"/>
</dbReference>
<evidence type="ECO:0000313" key="19">
    <source>
        <dbReference type="Proteomes" id="UP001195483"/>
    </source>
</evidence>
<dbReference type="SUPFAM" id="SSF90112">
    <property type="entry name" value="Neurotransmitter-gated ion-channel transmembrane pore"/>
    <property type="match status" value="1"/>
</dbReference>
<dbReference type="SUPFAM" id="SSF63712">
    <property type="entry name" value="Nicotinic receptor ligand binding domain-like"/>
    <property type="match status" value="1"/>
</dbReference>
<dbReference type="EMBL" id="JAEAOA010000737">
    <property type="protein sequence ID" value="KAK3588792.1"/>
    <property type="molecule type" value="Genomic_DNA"/>
</dbReference>
<evidence type="ECO:0000256" key="10">
    <source>
        <dbReference type="ARBA" id="ARBA00023170"/>
    </source>
</evidence>
<evidence type="ECO:0000256" key="14">
    <source>
        <dbReference type="ARBA" id="ARBA00034099"/>
    </source>
</evidence>
<feature type="transmembrane region" description="Helical" evidence="15">
    <location>
        <begin position="267"/>
        <end position="285"/>
    </location>
</feature>
<reference evidence="18" key="1">
    <citation type="journal article" date="2021" name="Genome Biol. Evol.">
        <title>A High-Quality Reference Genome for a Parasitic Bivalve with Doubly Uniparental Inheritance (Bivalvia: Unionida).</title>
        <authorList>
            <person name="Smith C.H."/>
        </authorList>
    </citation>
    <scope>NUCLEOTIDE SEQUENCE</scope>
    <source>
        <strain evidence="18">CHS0354</strain>
    </source>
</reference>
<keyword evidence="7 15" id="KW-0406">Ion transport</keyword>
<evidence type="ECO:0000256" key="4">
    <source>
        <dbReference type="ARBA" id="ARBA00022692"/>
    </source>
</evidence>
<dbReference type="CDD" id="cd18997">
    <property type="entry name" value="LGIC_ECD_nAChR"/>
    <property type="match status" value="1"/>
</dbReference>
<evidence type="ECO:0000256" key="15">
    <source>
        <dbReference type="RuleBase" id="RU000687"/>
    </source>
</evidence>
<dbReference type="PROSITE" id="PS00236">
    <property type="entry name" value="NEUROTR_ION_CHANNEL"/>
    <property type="match status" value="1"/>
</dbReference>
<evidence type="ECO:0000256" key="8">
    <source>
        <dbReference type="ARBA" id="ARBA00023136"/>
    </source>
</evidence>
<dbReference type="InterPro" id="IPR006201">
    <property type="entry name" value="Neur_channel"/>
</dbReference>
<keyword evidence="13 15" id="KW-0407">Ion channel</keyword>
<keyword evidence="15" id="KW-0732">Signal</keyword>